<evidence type="ECO:0000313" key="3">
    <source>
        <dbReference type="Proteomes" id="UP000054266"/>
    </source>
</evidence>
<dbReference type="Proteomes" id="UP000054266">
    <property type="component" value="Unassembled WGS sequence"/>
</dbReference>
<proteinExistence type="predicted"/>
<dbReference type="HOGENOM" id="CLU_2291350_0_0_1"/>
<dbReference type="EMBL" id="KN846958">
    <property type="protein sequence ID" value="KIW68545.1"/>
    <property type="molecule type" value="Genomic_DNA"/>
</dbReference>
<accession>A0A0D2FPR6</accession>
<name>A0A0D2FPR6_9EURO</name>
<feature type="region of interest" description="Disordered" evidence="1">
    <location>
        <begin position="1"/>
        <end position="20"/>
    </location>
</feature>
<sequence>MTCSSGSPSSISHRPSPSSVCYRGAARRSRLAWPFRRFHPGSSRSWTSLTTPPVQTWTSLSLRRQPIQRWLPRTRPIPTATFSIFKAKIVAFVMIDLRTTT</sequence>
<protein>
    <submittedName>
        <fullName evidence="2">Uncharacterized protein</fullName>
    </submittedName>
</protein>
<gene>
    <name evidence="2" type="ORF">PV04_04484</name>
</gene>
<dbReference type="AlphaFoldDB" id="A0A0D2FPR6"/>
<evidence type="ECO:0000313" key="2">
    <source>
        <dbReference type="EMBL" id="KIW68545.1"/>
    </source>
</evidence>
<feature type="compositionally biased region" description="Low complexity" evidence="1">
    <location>
        <begin position="1"/>
        <end position="19"/>
    </location>
</feature>
<keyword evidence="3" id="KW-1185">Reference proteome</keyword>
<reference evidence="2 3" key="1">
    <citation type="submission" date="2015-01" db="EMBL/GenBank/DDBJ databases">
        <title>The Genome Sequence of Capronia semiimmersa CBS27337.</title>
        <authorList>
            <consortium name="The Broad Institute Genomics Platform"/>
            <person name="Cuomo C."/>
            <person name="de Hoog S."/>
            <person name="Gorbushina A."/>
            <person name="Stielow B."/>
            <person name="Teixiera M."/>
            <person name="Abouelleil A."/>
            <person name="Chapman S.B."/>
            <person name="Priest M."/>
            <person name="Young S.K."/>
            <person name="Wortman J."/>
            <person name="Nusbaum C."/>
            <person name="Birren B."/>
        </authorList>
    </citation>
    <scope>NUCLEOTIDE SEQUENCE [LARGE SCALE GENOMIC DNA]</scope>
    <source>
        <strain evidence="2 3">CBS 27337</strain>
    </source>
</reference>
<organism evidence="2 3">
    <name type="scientific">Phialophora macrospora</name>
    <dbReference type="NCBI Taxonomy" id="1851006"/>
    <lineage>
        <taxon>Eukaryota</taxon>
        <taxon>Fungi</taxon>
        <taxon>Dikarya</taxon>
        <taxon>Ascomycota</taxon>
        <taxon>Pezizomycotina</taxon>
        <taxon>Eurotiomycetes</taxon>
        <taxon>Chaetothyriomycetidae</taxon>
        <taxon>Chaetothyriales</taxon>
        <taxon>Herpotrichiellaceae</taxon>
        <taxon>Phialophora</taxon>
    </lineage>
</organism>
<evidence type="ECO:0000256" key="1">
    <source>
        <dbReference type="SAM" id="MobiDB-lite"/>
    </source>
</evidence>